<dbReference type="RefSeq" id="WP_185076388.1">
    <property type="nucleotide sequence ID" value="NZ_JACHMB010000001.1"/>
</dbReference>
<feature type="transmembrane region" description="Helical" evidence="7">
    <location>
        <begin position="345"/>
        <end position="368"/>
    </location>
</feature>
<evidence type="ECO:0000259" key="9">
    <source>
        <dbReference type="Pfam" id="PF12704"/>
    </source>
</evidence>
<dbReference type="AlphaFoldDB" id="A0A7W9GH40"/>
<reference evidence="10 11" key="1">
    <citation type="submission" date="2020-08" db="EMBL/GenBank/DDBJ databases">
        <title>Sequencing the genomes of 1000 actinobacteria strains.</title>
        <authorList>
            <person name="Klenk H.-P."/>
        </authorList>
    </citation>
    <scope>NUCLEOTIDE SEQUENCE [LARGE SCALE GENOMIC DNA]</scope>
    <source>
        <strain evidence="10 11">DSM 45507</strain>
    </source>
</reference>
<comment type="subcellular location">
    <subcellularLocation>
        <location evidence="1">Cell membrane</location>
        <topology evidence="1">Multi-pass membrane protein</topology>
    </subcellularLocation>
</comment>
<dbReference type="Proteomes" id="UP000579153">
    <property type="component" value="Unassembled WGS sequence"/>
</dbReference>
<evidence type="ECO:0000256" key="1">
    <source>
        <dbReference type="ARBA" id="ARBA00004651"/>
    </source>
</evidence>
<evidence type="ECO:0000256" key="3">
    <source>
        <dbReference type="ARBA" id="ARBA00022692"/>
    </source>
</evidence>
<protein>
    <submittedName>
        <fullName evidence="10">Putative ABC transport system permease protein</fullName>
    </submittedName>
</protein>
<evidence type="ECO:0000313" key="11">
    <source>
        <dbReference type="Proteomes" id="UP000579153"/>
    </source>
</evidence>
<dbReference type="PANTHER" id="PTHR30572">
    <property type="entry name" value="MEMBRANE COMPONENT OF TRANSPORTER-RELATED"/>
    <property type="match status" value="1"/>
</dbReference>
<proteinExistence type="inferred from homology"/>
<dbReference type="InterPro" id="IPR003838">
    <property type="entry name" value="ABC3_permease_C"/>
</dbReference>
<organism evidence="10 11">
    <name type="scientific">Nonomuraea jabiensis</name>
    <dbReference type="NCBI Taxonomy" id="882448"/>
    <lineage>
        <taxon>Bacteria</taxon>
        <taxon>Bacillati</taxon>
        <taxon>Actinomycetota</taxon>
        <taxon>Actinomycetes</taxon>
        <taxon>Streptosporangiales</taxon>
        <taxon>Streptosporangiaceae</taxon>
        <taxon>Nonomuraea</taxon>
    </lineage>
</organism>
<evidence type="ECO:0000256" key="4">
    <source>
        <dbReference type="ARBA" id="ARBA00022989"/>
    </source>
</evidence>
<keyword evidence="3 7" id="KW-0812">Transmembrane</keyword>
<feature type="transmembrane region" description="Helical" evidence="7">
    <location>
        <begin position="380"/>
        <end position="401"/>
    </location>
</feature>
<accession>A0A7W9GH40</accession>
<dbReference type="PANTHER" id="PTHR30572:SF4">
    <property type="entry name" value="ABC TRANSPORTER PERMEASE YTRF"/>
    <property type="match status" value="1"/>
</dbReference>
<dbReference type="InterPro" id="IPR025857">
    <property type="entry name" value="MacB_PCD"/>
</dbReference>
<feature type="transmembrane region" description="Helical" evidence="7">
    <location>
        <begin position="292"/>
        <end position="317"/>
    </location>
</feature>
<comment type="caution">
    <text evidence="10">The sequence shown here is derived from an EMBL/GenBank/DDBJ whole genome shotgun (WGS) entry which is preliminary data.</text>
</comment>
<feature type="domain" description="MacB-like periplasmic core" evidence="9">
    <location>
        <begin position="48"/>
        <end position="255"/>
    </location>
</feature>
<feature type="domain" description="ABC3 transporter permease C-terminal" evidence="8">
    <location>
        <begin position="296"/>
        <end position="408"/>
    </location>
</feature>
<dbReference type="GO" id="GO:0005886">
    <property type="term" value="C:plasma membrane"/>
    <property type="evidence" value="ECO:0007669"/>
    <property type="project" value="UniProtKB-SubCell"/>
</dbReference>
<evidence type="ECO:0000259" key="8">
    <source>
        <dbReference type="Pfam" id="PF02687"/>
    </source>
</evidence>
<sequence length="416" mass="42525">MSGSVSGLVRDEKDAVATRSPVKRSKLRLYDLIPTGTLGLRARRTRAVLSALGIAIGIASMVAVLGVTRSSESHLLAQIDRLGTNLLTVVNGDDLGGTEVALPAAAAPMLRRISGVLGVAPTAQISTARVYRNDQIPTGQTGGLAVRAADASLLDTLQGSLKSGRFLTSADAPVAVLGSDVAKQLGIVRLDLGTRVWLGGHWFTVAGVLDSFTLAPEIDRSALVSFAAAKELLDYDGAPSRIYVRTDPDQVTQVAGLLANTANPANPFQVKASRPSDALTAQIAVKQSAGALFLGLGAIALLVGAIGIANVMVISVLERRVEIGLRRTLGATRMHIAAQFLTESLVLSALGGLGGVLIGSGVTVALAMAQDWGIAIPPSAIGGGFGVAIVSGVLAGLYPALRAAALSPTDALRTTG</sequence>
<dbReference type="Pfam" id="PF12704">
    <property type="entry name" value="MacB_PCD"/>
    <property type="match status" value="1"/>
</dbReference>
<keyword evidence="11" id="KW-1185">Reference proteome</keyword>
<evidence type="ECO:0000256" key="6">
    <source>
        <dbReference type="ARBA" id="ARBA00038076"/>
    </source>
</evidence>
<keyword evidence="5 7" id="KW-0472">Membrane</keyword>
<dbReference type="Pfam" id="PF02687">
    <property type="entry name" value="FtsX"/>
    <property type="match status" value="1"/>
</dbReference>
<dbReference type="InterPro" id="IPR050250">
    <property type="entry name" value="Macrolide_Exporter_MacB"/>
</dbReference>
<evidence type="ECO:0000256" key="5">
    <source>
        <dbReference type="ARBA" id="ARBA00023136"/>
    </source>
</evidence>
<feature type="transmembrane region" description="Helical" evidence="7">
    <location>
        <begin position="47"/>
        <end position="67"/>
    </location>
</feature>
<dbReference type="EMBL" id="JACHMB010000001">
    <property type="protein sequence ID" value="MBB5783471.1"/>
    <property type="molecule type" value="Genomic_DNA"/>
</dbReference>
<evidence type="ECO:0000313" key="10">
    <source>
        <dbReference type="EMBL" id="MBB5783471.1"/>
    </source>
</evidence>
<gene>
    <name evidence="10" type="ORF">HD596_010227</name>
</gene>
<comment type="similarity">
    <text evidence="6">Belongs to the ABC-4 integral membrane protein family.</text>
</comment>
<name>A0A7W9GH40_9ACTN</name>
<evidence type="ECO:0000256" key="2">
    <source>
        <dbReference type="ARBA" id="ARBA00022475"/>
    </source>
</evidence>
<evidence type="ECO:0000256" key="7">
    <source>
        <dbReference type="SAM" id="Phobius"/>
    </source>
</evidence>
<keyword evidence="2" id="KW-1003">Cell membrane</keyword>
<keyword evidence="4 7" id="KW-1133">Transmembrane helix</keyword>
<dbReference type="GO" id="GO:0022857">
    <property type="term" value="F:transmembrane transporter activity"/>
    <property type="evidence" value="ECO:0007669"/>
    <property type="project" value="TreeGrafter"/>
</dbReference>